<organism evidence="1 2">
    <name type="scientific">Talaromyces pinophilus</name>
    <name type="common">Penicillium pinophilum</name>
    <dbReference type="NCBI Taxonomy" id="128442"/>
    <lineage>
        <taxon>Eukaryota</taxon>
        <taxon>Fungi</taxon>
        <taxon>Dikarya</taxon>
        <taxon>Ascomycota</taxon>
        <taxon>Pezizomycotina</taxon>
        <taxon>Eurotiomycetes</taxon>
        <taxon>Eurotiomycetidae</taxon>
        <taxon>Eurotiales</taxon>
        <taxon>Trichocomaceae</taxon>
        <taxon>Talaromyces</taxon>
        <taxon>Talaromyces sect. Talaromyces</taxon>
    </lineage>
</organism>
<keyword evidence="2" id="KW-1185">Reference proteome</keyword>
<protein>
    <submittedName>
        <fullName evidence="1">Uncharacterized protein</fullName>
    </submittedName>
</protein>
<dbReference type="EMBL" id="DF933840">
    <property type="protein sequence ID" value="GAM42340.1"/>
    <property type="molecule type" value="Genomic_DNA"/>
</dbReference>
<accession>A0A478EBA3</accession>
<evidence type="ECO:0000313" key="2">
    <source>
        <dbReference type="Proteomes" id="UP000053095"/>
    </source>
</evidence>
<gene>
    <name evidence="1" type="ORF">TCE0_044r16224</name>
</gene>
<proteinExistence type="predicted"/>
<dbReference type="AlphaFoldDB" id="A0A478EBA3"/>
<name>A0A478EBA3_TALPI</name>
<dbReference type="Proteomes" id="UP000053095">
    <property type="component" value="Unassembled WGS sequence"/>
</dbReference>
<sequence length="210" mass="24370">MNLFKRNVKVQLTHRPPLILQVKTFGIWIFVLCKSAYKLASATQCNDCWSMTVGREDQLNLYYAQLAIYEAVNYTNTIVSNLNIPASTTWTTIVTSNLSALQSLAKPRYQSGQSLIRQITDGILRIAETGMNTNLQWLSSDDETPGLQHAIRPNLETVYPRRWNFPLRRVMLNWRVTDRRFQEQNLHVENIKPFSNLYRSDKRTFDRNAG</sequence>
<reference evidence="2" key="1">
    <citation type="journal article" date="2015" name="Genome Announc.">
        <title>Draft genome sequence of Talaromyces cellulolyticus strain Y-94, a source of lignocellulosic biomass-degrading enzymes.</title>
        <authorList>
            <person name="Fujii T."/>
            <person name="Koike H."/>
            <person name="Sawayama S."/>
            <person name="Yano S."/>
            <person name="Inoue H."/>
        </authorList>
    </citation>
    <scope>NUCLEOTIDE SEQUENCE [LARGE SCALE GENOMIC DNA]</scope>
    <source>
        <strain evidence="2">Y-94</strain>
    </source>
</reference>
<evidence type="ECO:0000313" key="1">
    <source>
        <dbReference type="EMBL" id="GAM42340.1"/>
    </source>
</evidence>